<accession>A0A975B921</accession>
<gene>
    <name evidence="6" type="ORF">dnl_34500</name>
</gene>
<keyword evidence="1" id="KW-0004">4Fe-4S</keyword>
<dbReference type="Gene3D" id="2.60.40.10">
    <property type="entry name" value="Immunoglobulins"/>
    <property type="match status" value="1"/>
</dbReference>
<dbReference type="AlphaFoldDB" id="A0A975B921"/>
<dbReference type="GO" id="GO:0051539">
    <property type="term" value="F:4 iron, 4 sulfur cluster binding"/>
    <property type="evidence" value="ECO:0007669"/>
    <property type="project" value="UniProtKB-KW"/>
</dbReference>
<keyword evidence="3" id="KW-0408">Iron</keyword>
<dbReference type="InterPro" id="IPR050954">
    <property type="entry name" value="ET_IronSulfur_Cluster-Binding"/>
</dbReference>
<dbReference type="GO" id="GO:0046872">
    <property type="term" value="F:metal ion binding"/>
    <property type="evidence" value="ECO:0007669"/>
    <property type="project" value="UniProtKB-KW"/>
</dbReference>
<evidence type="ECO:0000256" key="1">
    <source>
        <dbReference type="ARBA" id="ARBA00022485"/>
    </source>
</evidence>
<dbReference type="PROSITE" id="PS51379">
    <property type="entry name" value="4FE4S_FER_2"/>
    <property type="match status" value="1"/>
</dbReference>
<protein>
    <submittedName>
        <fullName evidence="6">4Fe-4S ferredoxin iron-sulfur binding domain-containing protein</fullName>
    </submittedName>
</protein>
<dbReference type="RefSeq" id="WP_207687192.1">
    <property type="nucleotide sequence ID" value="NZ_CP061799.1"/>
</dbReference>
<evidence type="ECO:0000313" key="7">
    <source>
        <dbReference type="Proteomes" id="UP000663720"/>
    </source>
</evidence>
<evidence type="ECO:0000256" key="3">
    <source>
        <dbReference type="ARBA" id="ARBA00023004"/>
    </source>
</evidence>
<keyword evidence="4" id="KW-0411">Iron-sulfur</keyword>
<evidence type="ECO:0000256" key="4">
    <source>
        <dbReference type="ARBA" id="ARBA00023014"/>
    </source>
</evidence>
<dbReference type="PANTHER" id="PTHR43177">
    <property type="entry name" value="PROTEIN NRFC"/>
    <property type="match status" value="1"/>
</dbReference>
<name>A0A975B921_9BACT</name>
<feature type="domain" description="4Fe-4S ferredoxin-type" evidence="5">
    <location>
        <begin position="92"/>
        <end position="121"/>
    </location>
</feature>
<dbReference type="Pfam" id="PF13247">
    <property type="entry name" value="Fer4_11"/>
    <property type="match status" value="1"/>
</dbReference>
<dbReference type="SUPFAM" id="SSF54862">
    <property type="entry name" value="4Fe-4S ferredoxins"/>
    <property type="match status" value="1"/>
</dbReference>
<dbReference type="EMBL" id="CP061799">
    <property type="protein sequence ID" value="QTA81123.1"/>
    <property type="molecule type" value="Genomic_DNA"/>
</dbReference>
<sequence length="291" mass="33228">MKKWCMIIDIEKCENCNNCFLACKDEHCGNNWPGYSGSQPLHGQRWMNIHRKERGKFPIIDASYLPMPCMHCEDPLCVKAAKNKAVYKRPDGIVIIDPEKAKGQKQIVSACPYSAIWWNEETQTPQKCTFCAHLLDQGWKVPRCVQACPTGALSFQSLEENELKELIKTQKLEVFGRKNKSSMPGVYYKNLYRYTKCFIAGSVAAKKDKVEDCVADAQVKLIQNKKIINQATTNAFGDFKFDNLEKNSGRYKIIITHDKFEQNEIEVEIMEKSLSAGVIWIMPSLINNTGR</sequence>
<keyword evidence="2" id="KW-0479">Metal-binding</keyword>
<proteinExistence type="predicted"/>
<dbReference type="SUPFAM" id="SSF49478">
    <property type="entry name" value="Cna protein B-type domain"/>
    <property type="match status" value="1"/>
</dbReference>
<dbReference type="CDD" id="cd10552">
    <property type="entry name" value="TH_beta_N"/>
    <property type="match status" value="1"/>
</dbReference>
<dbReference type="PANTHER" id="PTHR43177:SF3">
    <property type="entry name" value="PROTEIN NRFC HOMOLOG"/>
    <property type="match status" value="1"/>
</dbReference>
<evidence type="ECO:0000313" key="6">
    <source>
        <dbReference type="EMBL" id="QTA81123.1"/>
    </source>
</evidence>
<dbReference type="InterPro" id="IPR017896">
    <property type="entry name" value="4Fe4S_Fe-S-bd"/>
</dbReference>
<evidence type="ECO:0000259" key="5">
    <source>
        <dbReference type="PROSITE" id="PS51379"/>
    </source>
</evidence>
<dbReference type="Proteomes" id="UP000663720">
    <property type="component" value="Chromosome"/>
</dbReference>
<reference evidence="6" key="1">
    <citation type="journal article" date="2021" name="Microb. Physiol.">
        <title>Proteogenomic Insights into the Physiology of Marine, Sulfate-Reducing, Filamentous Desulfonema limicola and Desulfonema magnum.</title>
        <authorList>
            <person name="Schnaars V."/>
            <person name="Wohlbrand L."/>
            <person name="Scheve S."/>
            <person name="Hinrichs C."/>
            <person name="Reinhardt R."/>
            <person name="Rabus R."/>
        </authorList>
    </citation>
    <scope>NUCLEOTIDE SEQUENCE</scope>
    <source>
        <strain evidence="6">5ac10</strain>
    </source>
</reference>
<dbReference type="InterPro" id="IPR013783">
    <property type="entry name" value="Ig-like_fold"/>
</dbReference>
<evidence type="ECO:0000256" key="2">
    <source>
        <dbReference type="ARBA" id="ARBA00022723"/>
    </source>
</evidence>
<dbReference type="KEGG" id="dli:dnl_34500"/>
<dbReference type="Gene3D" id="3.30.70.20">
    <property type="match status" value="2"/>
</dbReference>
<organism evidence="6 7">
    <name type="scientific">Desulfonema limicola</name>
    <dbReference type="NCBI Taxonomy" id="45656"/>
    <lineage>
        <taxon>Bacteria</taxon>
        <taxon>Pseudomonadati</taxon>
        <taxon>Thermodesulfobacteriota</taxon>
        <taxon>Desulfobacteria</taxon>
        <taxon>Desulfobacterales</taxon>
        <taxon>Desulfococcaceae</taxon>
        <taxon>Desulfonema</taxon>
    </lineage>
</organism>
<keyword evidence="7" id="KW-1185">Reference proteome</keyword>